<comment type="caution">
    <text evidence="1">The sequence shown here is derived from an EMBL/GenBank/DDBJ whole genome shotgun (WGS) entry which is preliminary data.</text>
</comment>
<dbReference type="EMBL" id="LZYH01000747">
    <property type="protein sequence ID" value="OFC54145.1"/>
    <property type="molecule type" value="Genomic_DNA"/>
</dbReference>
<name>A0A1E7YTV1_9PROT</name>
<evidence type="ECO:0000313" key="2">
    <source>
        <dbReference type="Proteomes" id="UP000175707"/>
    </source>
</evidence>
<organism evidence="1 2">
    <name type="scientific">Acidithiobacillus caldus</name>
    <dbReference type="NCBI Taxonomy" id="33059"/>
    <lineage>
        <taxon>Bacteria</taxon>
        <taxon>Pseudomonadati</taxon>
        <taxon>Pseudomonadota</taxon>
        <taxon>Acidithiobacillia</taxon>
        <taxon>Acidithiobacillales</taxon>
        <taxon>Acidithiobacillaceae</taxon>
        <taxon>Acidithiobacillus</taxon>
    </lineage>
</organism>
<accession>A0A1E7YTV1</accession>
<evidence type="ECO:0000313" key="1">
    <source>
        <dbReference type="EMBL" id="OFC54145.1"/>
    </source>
</evidence>
<proteinExistence type="predicted"/>
<dbReference type="Proteomes" id="UP000175707">
    <property type="component" value="Unassembled WGS sequence"/>
</dbReference>
<protein>
    <submittedName>
        <fullName evidence="1">Uncharacterized protein</fullName>
    </submittedName>
</protein>
<gene>
    <name evidence="1" type="ORF">BAE30_11535</name>
</gene>
<reference evidence="1 2" key="1">
    <citation type="submission" date="2016-06" db="EMBL/GenBank/DDBJ databases">
        <title>Gene turnover analysis identifies the evolutionary adaptation of the extremophile Acidithiobacillus caldus.</title>
        <authorList>
            <person name="Zhang X."/>
        </authorList>
    </citation>
    <scope>NUCLEOTIDE SEQUENCE [LARGE SCALE GENOMIC DNA]</scope>
    <source>
        <strain evidence="1 2">S1</strain>
    </source>
</reference>
<dbReference type="AlphaFoldDB" id="A0A1E7YTV1"/>
<sequence>MEILIVIDRQDGNFLVLAGRHFAKGNREKILAMGVYDGDTSVADGIAAVPNGKVALSTDLDIPLDERKVLPWLITAARSTDPCGVALKAISKVVNKSRRHQISGGLAWVW</sequence>